<organism evidence="1 2">
    <name type="scientific">Pyropia yezoensis</name>
    <name type="common">Susabi-nori</name>
    <name type="synonym">Porphyra yezoensis</name>
    <dbReference type="NCBI Taxonomy" id="2788"/>
    <lineage>
        <taxon>Eukaryota</taxon>
        <taxon>Rhodophyta</taxon>
        <taxon>Bangiophyceae</taxon>
        <taxon>Bangiales</taxon>
        <taxon>Bangiaceae</taxon>
        <taxon>Pyropia</taxon>
    </lineage>
</organism>
<name>A0ACC3C5J3_PYRYE</name>
<keyword evidence="2" id="KW-1185">Reference proteome</keyword>
<protein>
    <submittedName>
        <fullName evidence="1">Uncharacterized protein</fullName>
    </submittedName>
</protein>
<dbReference type="Proteomes" id="UP000798662">
    <property type="component" value="Chromosome 2"/>
</dbReference>
<proteinExistence type="predicted"/>
<reference evidence="1" key="1">
    <citation type="submission" date="2019-11" db="EMBL/GenBank/DDBJ databases">
        <title>Nori genome reveals adaptations in red seaweeds to the harsh intertidal environment.</title>
        <authorList>
            <person name="Wang D."/>
            <person name="Mao Y."/>
        </authorList>
    </citation>
    <scope>NUCLEOTIDE SEQUENCE</scope>
    <source>
        <tissue evidence="1">Gametophyte</tissue>
    </source>
</reference>
<accession>A0ACC3C5J3</accession>
<gene>
    <name evidence="1" type="ORF">I4F81_007922</name>
</gene>
<comment type="caution">
    <text evidence="1">The sequence shown here is derived from an EMBL/GenBank/DDBJ whole genome shotgun (WGS) entry which is preliminary data.</text>
</comment>
<sequence length="802" mass="82305">MAAGPSPLPLPTAAAAAGAAFLPPPAASPLHMGWPGRRLPSATLPGRPPPSPCRVVAVATPRVRGRRRAPTRHGAAAGGGSAGGVGGSGGGSVAASNTSRSLLGTPRRGGRRPSSAAVAAPARGVARKPLAKTIADAEATAGLERAIAADSEVGGSPRAAPDAVAAAPTPAVDSMRRRVAADAPPAAEAAVPVATADAAMSKKAVVSAVAATDAAAEGTSPGAQASPNRRPRASVAADEPEAILPSPVAASAVPSAPSHSVKAAAPPTAKADPASAPSFLVPKQANSSSWESRYLELVQHQRASNVQATAPPPPPPPDLARWVQTQAAAYRRGRLGAVRAAALEALGFPWSSAPPNWGRHIAELTAFKAAHGHLRIPQDTKLGVWLCAQRSAARRGRLGVHRLAALDQVDSNWAGEPAGWDARAARWEAYVALTGDVEVRQAGSQAAAAAALEEQIVINAAGTTGGDQPRRRRSSGAAVAAETAAARVRAKAEADAAAAAAGVPLATPLPFSVYDDPDPEAFDLPRLYNWVVSQRLNRRTGRLNAARVARLDASGFVWDVHETAWRVNLLRYIATRHAALRVRAKLTPGAPSASALPPPVPPIAGLELLTPSVLAVDATDATQVALARLSPVEWQELLGPVSLPPVPVAPSTSTVEPPLPTPLRVSPLSAEAEASLLPSILPAPLASVPLWVASQRRRLASGTMPRARLVTLLEVGFPFQPLDVVWEAHADALAAVVGPIRLGERHRVRAARVAAACASDARLFFWVRSQRAAAAGGALPTGRASRLRDLGALAPSVSQRRE</sequence>
<evidence type="ECO:0000313" key="1">
    <source>
        <dbReference type="EMBL" id="KAK1865390.1"/>
    </source>
</evidence>
<dbReference type="EMBL" id="CM020619">
    <property type="protein sequence ID" value="KAK1865390.1"/>
    <property type="molecule type" value="Genomic_DNA"/>
</dbReference>
<evidence type="ECO:0000313" key="2">
    <source>
        <dbReference type="Proteomes" id="UP000798662"/>
    </source>
</evidence>